<evidence type="ECO:0008006" key="2">
    <source>
        <dbReference type="Google" id="ProtNLM"/>
    </source>
</evidence>
<dbReference type="AlphaFoldDB" id="A0A0F9LLB5"/>
<dbReference type="GO" id="GO:0006974">
    <property type="term" value="P:DNA damage response"/>
    <property type="evidence" value="ECO:0007669"/>
    <property type="project" value="TreeGrafter"/>
</dbReference>
<dbReference type="InterPro" id="IPR007497">
    <property type="entry name" value="SIMPL/DUF541"/>
</dbReference>
<protein>
    <recommendedName>
        <fullName evidence="2">26 kDa periplasmic immunogenic protein</fullName>
    </recommendedName>
</protein>
<proteinExistence type="predicted"/>
<dbReference type="EMBL" id="LAZR01007027">
    <property type="protein sequence ID" value="KKM87951.1"/>
    <property type="molecule type" value="Genomic_DNA"/>
</dbReference>
<evidence type="ECO:0000313" key="1">
    <source>
        <dbReference type="EMBL" id="KKM87951.1"/>
    </source>
</evidence>
<reference evidence="1" key="1">
    <citation type="journal article" date="2015" name="Nature">
        <title>Complex archaea that bridge the gap between prokaryotes and eukaryotes.</title>
        <authorList>
            <person name="Spang A."/>
            <person name="Saw J.H."/>
            <person name="Jorgensen S.L."/>
            <person name="Zaremba-Niedzwiedzka K."/>
            <person name="Martijn J."/>
            <person name="Lind A.E."/>
            <person name="van Eijk R."/>
            <person name="Schleper C."/>
            <person name="Guy L."/>
            <person name="Ettema T.J."/>
        </authorList>
    </citation>
    <scope>NUCLEOTIDE SEQUENCE</scope>
</reference>
<comment type="caution">
    <text evidence="1">The sequence shown here is derived from an EMBL/GenBank/DDBJ whole genome shotgun (WGS) entry which is preliminary data.</text>
</comment>
<dbReference type="Pfam" id="PF04402">
    <property type="entry name" value="SIMPL"/>
    <property type="match status" value="1"/>
</dbReference>
<gene>
    <name evidence="1" type="ORF">LCGC14_1263730</name>
</gene>
<name>A0A0F9LLB5_9ZZZZ</name>
<accession>A0A0F9LLB5</accession>
<dbReference type="Gene3D" id="3.30.70.2970">
    <property type="entry name" value="Protein of unknown function (DUF541), domain 2"/>
    <property type="match status" value="1"/>
</dbReference>
<dbReference type="InterPro" id="IPR052022">
    <property type="entry name" value="26kDa_periplasmic_antigen"/>
</dbReference>
<dbReference type="PANTHER" id="PTHR34387:SF1">
    <property type="entry name" value="PERIPLASMIC IMMUNOGENIC PROTEIN"/>
    <property type="match status" value="1"/>
</dbReference>
<dbReference type="Gene3D" id="3.30.110.170">
    <property type="entry name" value="Protein of unknown function (DUF541), domain 1"/>
    <property type="match status" value="1"/>
</dbReference>
<dbReference type="PANTHER" id="PTHR34387">
    <property type="entry name" value="SLR1258 PROTEIN"/>
    <property type="match status" value="1"/>
</dbReference>
<sequence length="232" mass="24779">MQILKMAVIMWGVLATVVQAQETNPGITVNGESVVSQAPDMATISLGVSKRAPSASEAMANTSEKVRGILAKLDTLQVAGLDRQTSGLYLRPVYDEQSRDGSTSVQVVGYEAGNTVRVTVRDLTKLGLLMDMVVAEGANDFNGLQFGIRDSSQSLLEARKNAVADAIARATQLAEAAGVKLGDVISMSESSQGFRPMEMRMSQMKSMDTPIETGEVDVRVQVTVHFAILQGN</sequence>
<organism evidence="1">
    <name type="scientific">marine sediment metagenome</name>
    <dbReference type="NCBI Taxonomy" id="412755"/>
    <lineage>
        <taxon>unclassified sequences</taxon>
        <taxon>metagenomes</taxon>
        <taxon>ecological metagenomes</taxon>
    </lineage>
</organism>